<proteinExistence type="predicted"/>
<keyword evidence="1" id="KW-0812">Transmembrane</keyword>
<evidence type="ECO:0000313" key="3">
    <source>
        <dbReference type="Proteomes" id="UP000092445"/>
    </source>
</evidence>
<keyword evidence="1" id="KW-1133">Transmembrane helix</keyword>
<keyword evidence="1" id="KW-0472">Membrane</keyword>
<protein>
    <recommendedName>
        <fullName evidence="4">Cytochrome b561 domain-containing protein</fullName>
    </recommendedName>
</protein>
<dbReference type="Proteomes" id="UP000092445">
    <property type="component" value="Unassembled WGS sequence"/>
</dbReference>
<name>A0A1A9ZN14_GLOPL</name>
<keyword evidence="3" id="KW-1185">Reference proteome</keyword>
<dbReference type="VEuPathDB" id="VectorBase:GPAI019767"/>
<sequence length="265" mass="30020">MSATKRRGDDSVLGQDVRLRQEQTAETSTSAEPNSGKSVNTMKIGTLCTCLCIANLLWAGFFIADMILTDFHIHTICFYILTFGILQYRFYGVCWCTVVVHALIPIIVVIVLIVHTCCYFITKFPNMSIIIPIIAQIIAAIPLVVYRWNRSCDYQALMTGVHAHLGLIVVIIYWWTLVFLIRRPFEACIVTIAYMLCFLAILLTPQLYGVAKSLTKSKVGDIKTTMSLKEFREQIQSRPITIQSRSQLRQVQSRASEASHQTYVL</sequence>
<feature type="transmembrane region" description="Helical" evidence="1">
    <location>
        <begin position="44"/>
        <end position="64"/>
    </location>
</feature>
<feature type="transmembrane region" description="Helical" evidence="1">
    <location>
        <begin position="161"/>
        <end position="181"/>
    </location>
</feature>
<feature type="transmembrane region" description="Helical" evidence="1">
    <location>
        <begin position="188"/>
        <end position="208"/>
    </location>
</feature>
<dbReference type="EnsemblMetazoa" id="GPAI019767-RA">
    <property type="protein sequence ID" value="GPAI019767-PA"/>
    <property type="gene ID" value="GPAI019767"/>
</dbReference>
<accession>A0A1A9ZN14</accession>
<organism evidence="2 3">
    <name type="scientific">Glossina pallidipes</name>
    <name type="common">Tsetse fly</name>
    <dbReference type="NCBI Taxonomy" id="7398"/>
    <lineage>
        <taxon>Eukaryota</taxon>
        <taxon>Metazoa</taxon>
        <taxon>Ecdysozoa</taxon>
        <taxon>Arthropoda</taxon>
        <taxon>Hexapoda</taxon>
        <taxon>Insecta</taxon>
        <taxon>Pterygota</taxon>
        <taxon>Neoptera</taxon>
        <taxon>Endopterygota</taxon>
        <taxon>Diptera</taxon>
        <taxon>Brachycera</taxon>
        <taxon>Muscomorpha</taxon>
        <taxon>Hippoboscoidea</taxon>
        <taxon>Glossinidae</taxon>
        <taxon>Glossina</taxon>
    </lineage>
</organism>
<reference evidence="2" key="2">
    <citation type="submission" date="2020-05" db="UniProtKB">
        <authorList>
            <consortium name="EnsemblMetazoa"/>
        </authorList>
    </citation>
    <scope>IDENTIFICATION</scope>
    <source>
        <strain evidence="2">IAEA</strain>
    </source>
</reference>
<evidence type="ECO:0008006" key="4">
    <source>
        <dbReference type="Google" id="ProtNLM"/>
    </source>
</evidence>
<evidence type="ECO:0000256" key="1">
    <source>
        <dbReference type="SAM" id="Phobius"/>
    </source>
</evidence>
<reference evidence="3" key="1">
    <citation type="submission" date="2014-03" db="EMBL/GenBank/DDBJ databases">
        <authorList>
            <person name="Aksoy S."/>
            <person name="Warren W."/>
            <person name="Wilson R.K."/>
        </authorList>
    </citation>
    <scope>NUCLEOTIDE SEQUENCE [LARGE SCALE GENOMIC DNA]</scope>
    <source>
        <strain evidence="3">IAEA</strain>
    </source>
</reference>
<evidence type="ECO:0000313" key="2">
    <source>
        <dbReference type="EnsemblMetazoa" id="GPAI019767-PA"/>
    </source>
</evidence>
<feature type="transmembrane region" description="Helical" evidence="1">
    <location>
        <begin position="102"/>
        <end position="122"/>
    </location>
</feature>
<feature type="transmembrane region" description="Helical" evidence="1">
    <location>
        <begin position="129"/>
        <end position="149"/>
    </location>
</feature>
<dbReference type="AlphaFoldDB" id="A0A1A9ZN14"/>
<feature type="transmembrane region" description="Helical" evidence="1">
    <location>
        <begin position="71"/>
        <end position="90"/>
    </location>
</feature>